<keyword evidence="2" id="KW-1185">Reference proteome</keyword>
<dbReference type="AlphaFoldDB" id="A0A653DRT3"/>
<dbReference type="EMBL" id="CAACVG010014063">
    <property type="protein sequence ID" value="VEN62727.1"/>
    <property type="molecule type" value="Genomic_DNA"/>
</dbReference>
<gene>
    <name evidence="1" type="ORF">CALMAC_LOCUS19756</name>
</gene>
<reference evidence="1 2" key="1">
    <citation type="submission" date="2019-01" db="EMBL/GenBank/DDBJ databases">
        <authorList>
            <person name="Sayadi A."/>
        </authorList>
    </citation>
    <scope>NUCLEOTIDE SEQUENCE [LARGE SCALE GENOMIC DNA]</scope>
</reference>
<dbReference type="Proteomes" id="UP000410492">
    <property type="component" value="Unassembled WGS sequence"/>
</dbReference>
<evidence type="ECO:0000313" key="2">
    <source>
        <dbReference type="Proteomes" id="UP000410492"/>
    </source>
</evidence>
<evidence type="ECO:0000313" key="1">
    <source>
        <dbReference type="EMBL" id="VEN62727.1"/>
    </source>
</evidence>
<accession>A0A653DRT3</accession>
<protein>
    <submittedName>
        <fullName evidence="1">Uncharacterized protein</fullName>
    </submittedName>
</protein>
<name>A0A653DRT3_CALMS</name>
<sequence>MADILMWLMYVDAPLFRNYYRNSAATPDCDKLCKIQVLCDLKSGKSQSRKQLCSDLELA</sequence>
<organism evidence="1 2">
    <name type="scientific">Callosobruchus maculatus</name>
    <name type="common">Southern cowpea weevil</name>
    <name type="synonym">Pulse bruchid</name>
    <dbReference type="NCBI Taxonomy" id="64391"/>
    <lineage>
        <taxon>Eukaryota</taxon>
        <taxon>Metazoa</taxon>
        <taxon>Ecdysozoa</taxon>
        <taxon>Arthropoda</taxon>
        <taxon>Hexapoda</taxon>
        <taxon>Insecta</taxon>
        <taxon>Pterygota</taxon>
        <taxon>Neoptera</taxon>
        <taxon>Endopterygota</taxon>
        <taxon>Coleoptera</taxon>
        <taxon>Polyphaga</taxon>
        <taxon>Cucujiformia</taxon>
        <taxon>Chrysomeloidea</taxon>
        <taxon>Chrysomelidae</taxon>
        <taxon>Bruchinae</taxon>
        <taxon>Bruchini</taxon>
        <taxon>Callosobruchus</taxon>
    </lineage>
</organism>
<dbReference type="OrthoDB" id="6733591at2759"/>
<proteinExistence type="predicted"/>